<dbReference type="AlphaFoldDB" id="A0A1J9R2J6"/>
<dbReference type="Proteomes" id="UP000242791">
    <property type="component" value="Unassembled WGS sequence"/>
</dbReference>
<evidence type="ECO:0000313" key="2">
    <source>
        <dbReference type="EMBL" id="OJD22711.1"/>
    </source>
</evidence>
<accession>A0A1J9R2J6</accession>
<dbReference type="VEuPathDB" id="FungiDB:ACJ73_05940"/>
<name>A0A1J9R2J6_9EURO</name>
<feature type="region of interest" description="Disordered" evidence="1">
    <location>
        <begin position="1"/>
        <end position="26"/>
    </location>
</feature>
<comment type="caution">
    <text evidence="2">The sequence shown here is derived from an EMBL/GenBank/DDBJ whole genome shotgun (WGS) entry which is preliminary data.</text>
</comment>
<dbReference type="EMBL" id="LGTZ01000980">
    <property type="protein sequence ID" value="OJD22711.1"/>
    <property type="molecule type" value="Genomic_DNA"/>
</dbReference>
<gene>
    <name evidence="2" type="ORF">ACJ73_05940</name>
</gene>
<proteinExistence type="predicted"/>
<sequence length="77" mass="9327">MQTPDSMRVKKPRTEHSSPVQMRYRQKGTLQRMLRSHFDDCHRKGVYLLIHEDNQYFRLILTSPMLRTATFHHETEI</sequence>
<keyword evidence="3" id="KW-1185">Reference proteome</keyword>
<evidence type="ECO:0000256" key="1">
    <source>
        <dbReference type="SAM" id="MobiDB-lite"/>
    </source>
</evidence>
<organism evidence="2 3">
    <name type="scientific">Blastomyces percursus</name>
    <dbReference type="NCBI Taxonomy" id="1658174"/>
    <lineage>
        <taxon>Eukaryota</taxon>
        <taxon>Fungi</taxon>
        <taxon>Dikarya</taxon>
        <taxon>Ascomycota</taxon>
        <taxon>Pezizomycotina</taxon>
        <taxon>Eurotiomycetes</taxon>
        <taxon>Eurotiomycetidae</taxon>
        <taxon>Onygenales</taxon>
        <taxon>Ajellomycetaceae</taxon>
        <taxon>Blastomyces</taxon>
    </lineage>
</organism>
<evidence type="ECO:0000313" key="3">
    <source>
        <dbReference type="Proteomes" id="UP000242791"/>
    </source>
</evidence>
<protein>
    <submittedName>
        <fullName evidence="2">Uncharacterized protein</fullName>
    </submittedName>
</protein>
<reference evidence="2 3" key="1">
    <citation type="submission" date="2015-08" db="EMBL/GenBank/DDBJ databases">
        <title>Emmonsia species relationships and genome sequence.</title>
        <authorList>
            <person name="Cuomo C.A."/>
            <person name="Schwartz I.S."/>
            <person name="Kenyon C."/>
            <person name="De Hoog G.S."/>
            <person name="Govender N.P."/>
            <person name="Botha A."/>
            <person name="Moreno L."/>
            <person name="De Vries M."/>
            <person name="Munoz J.F."/>
            <person name="Stielow J.B."/>
        </authorList>
    </citation>
    <scope>NUCLEOTIDE SEQUENCE [LARGE SCALE GENOMIC DNA]</scope>
    <source>
        <strain evidence="2 3">EI222</strain>
    </source>
</reference>